<dbReference type="Pfam" id="PF13022">
    <property type="entry name" value="HTH_Tnp_1_2"/>
    <property type="match status" value="1"/>
</dbReference>
<name>A0A229UHW9_9BACL</name>
<dbReference type="EMBL" id="NMQW01000070">
    <property type="protein sequence ID" value="OXM82499.1"/>
    <property type="molecule type" value="Genomic_DNA"/>
</dbReference>
<reference evidence="2 3" key="1">
    <citation type="submission" date="2017-07" db="EMBL/GenBank/DDBJ databases">
        <title>Genome sequencing and assembly of Paenibacillus rigui.</title>
        <authorList>
            <person name="Mayilraj S."/>
        </authorList>
    </citation>
    <scope>NUCLEOTIDE SEQUENCE [LARGE SCALE GENOMIC DNA]</scope>
    <source>
        <strain evidence="2 3">JCM 16352</strain>
    </source>
</reference>
<gene>
    <name evidence="2" type="ORF">CF651_30635</name>
</gene>
<dbReference type="InterPro" id="IPR024978">
    <property type="entry name" value="Homeodomain_phBC6A51-type"/>
</dbReference>
<dbReference type="Gene3D" id="1.10.10.60">
    <property type="entry name" value="Homeodomain-like"/>
    <property type="match status" value="1"/>
</dbReference>
<protein>
    <recommendedName>
        <fullName evidence="1">Homeodomain phBC6A51-type domain-containing protein</fullName>
    </recommendedName>
</protein>
<organism evidence="2 3">
    <name type="scientific">Paenibacillus rigui</name>
    <dbReference type="NCBI Taxonomy" id="554312"/>
    <lineage>
        <taxon>Bacteria</taxon>
        <taxon>Bacillati</taxon>
        <taxon>Bacillota</taxon>
        <taxon>Bacilli</taxon>
        <taxon>Bacillales</taxon>
        <taxon>Paenibacillaceae</taxon>
        <taxon>Paenibacillus</taxon>
    </lineage>
</organism>
<evidence type="ECO:0000313" key="2">
    <source>
        <dbReference type="EMBL" id="OXM82499.1"/>
    </source>
</evidence>
<feature type="domain" description="Homeodomain phBC6A51-type" evidence="1">
    <location>
        <begin position="4"/>
        <end position="123"/>
    </location>
</feature>
<dbReference type="OrthoDB" id="2199833at2"/>
<evidence type="ECO:0000259" key="1">
    <source>
        <dbReference type="Pfam" id="PF13022"/>
    </source>
</evidence>
<accession>A0A229UHW9</accession>
<proteinExistence type="predicted"/>
<dbReference type="RefSeq" id="WP_094018663.1">
    <property type="nucleotide sequence ID" value="NZ_NMQW01000070.1"/>
</dbReference>
<dbReference type="AlphaFoldDB" id="A0A229UHW9"/>
<sequence length="142" mass="16157">MKIVRKGELTHEQLTAIEYLSLPRNGGRSLEDIASECGISVRTLYDWRSSELFAAEVRRRTMQRVAEHLPAVMDTLTRKAMEGSSIRAVETWLKAQGMLSAEMVIRPAAPEDDRSNESIEAEIERLRLELGEIEDNEEEIEV</sequence>
<keyword evidence="3" id="KW-1185">Reference proteome</keyword>
<dbReference type="Proteomes" id="UP000215509">
    <property type="component" value="Unassembled WGS sequence"/>
</dbReference>
<comment type="caution">
    <text evidence="2">The sequence shown here is derived from an EMBL/GenBank/DDBJ whole genome shotgun (WGS) entry which is preliminary data.</text>
</comment>
<evidence type="ECO:0000313" key="3">
    <source>
        <dbReference type="Proteomes" id="UP000215509"/>
    </source>
</evidence>